<dbReference type="Proteomes" id="UP001153331">
    <property type="component" value="Unassembled WGS sequence"/>
</dbReference>
<dbReference type="EMBL" id="JAPHNI010001387">
    <property type="protein sequence ID" value="KAJ8105739.1"/>
    <property type="molecule type" value="Genomic_DNA"/>
</dbReference>
<keyword evidence="2" id="KW-1185">Reference proteome</keyword>
<reference evidence="1" key="1">
    <citation type="submission" date="2022-11" db="EMBL/GenBank/DDBJ databases">
        <title>Genome Sequence of Boeremia exigua.</title>
        <authorList>
            <person name="Buettner E."/>
        </authorList>
    </citation>
    <scope>NUCLEOTIDE SEQUENCE</scope>
    <source>
        <strain evidence="1">CU02</strain>
    </source>
</reference>
<proteinExistence type="predicted"/>
<accession>A0ACC2HRN7</accession>
<gene>
    <name evidence="1" type="ORF">OPT61_g10000</name>
</gene>
<sequence>MITSQEKLHKSGSKTAYAAVMLRSIRAVRVQKAVQYLVMLHTVRVNAPEQIQGNLIHETDLSHTIPRLVKRHSDPHTQLALSCLPVPGAVMTSRQHEQAATQSDQTEASREVHVRDPAAVDSTESLDRRLCDADVGLYHAQHILLAARRCLDYVRKAVMANYRACSSETEAQKGSSALNYRHLGSHESVLDLLDTAQRELAVRKPSISEP</sequence>
<evidence type="ECO:0000313" key="1">
    <source>
        <dbReference type="EMBL" id="KAJ8105739.1"/>
    </source>
</evidence>
<protein>
    <submittedName>
        <fullName evidence="1">Uncharacterized protein</fullName>
    </submittedName>
</protein>
<organism evidence="1 2">
    <name type="scientific">Boeremia exigua</name>
    <dbReference type="NCBI Taxonomy" id="749465"/>
    <lineage>
        <taxon>Eukaryota</taxon>
        <taxon>Fungi</taxon>
        <taxon>Dikarya</taxon>
        <taxon>Ascomycota</taxon>
        <taxon>Pezizomycotina</taxon>
        <taxon>Dothideomycetes</taxon>
        <taxon>Pleosporomycetidae</taxon>
        <taxon>Pleosporales</taxon>
        <taxon>Pleosporineae</taxon>
        <taxon>Didymellaceae</taxon>
        <taxon>Boeremia</taxon>
    </lineage>
</organism>
<evidence type="ECO:0000313" key="2">
    <source>
        <dbReference type="Proteomes" id="UP001153331"/>
    </source>
</evidence>
<name>A0ACC2HRN7_9PLEO</name>
<comment type="caution">
    <text evidence="1">The sequence shown here is derived from an EMBL/GenBank/DDBJ whole genome shotgun (WGS) entry which is preliminary data.</text>
</comment>